<evidence type="ECO:0000313" key="1">
    <source>
        <dbReference type="EMBL" id="JAH90746.1"/>
    </source>
</evidence>
<name>A0A0E9WKE9_ANGAN</name>
<reference evidence="1" key="1">
    <citation type="submission" date="2014-11" db="EMBL/GenBank/DDBJ databases">
        <authorList>
            <person name="Amaro Gonzalez C."/>
        </authorList>
    </citation>
    <scope>NUCLEOTIDE SEQUENCE</scope>
</reference>
<dbReference type="AlphaFoldDB" id="A0A0E9WKE9"/>
<reference evidence="1" key="2">
    <citation type="journal article" date="2015" name="Fish Shellfish Immunol.">
        <title>Early steps in the European eel (Anguilla anguilla)-Vibrio vulnificus interaction in the gills: Role of the RtxA13 toxin.</title>
        <authorList>
            <person name="Callol A."/>
            <person name="Pajuelo D."/>
            <person name="Ebbesson L."/>
            <person name="Teles M."/>
            <person name="MacKenzie S."/>
            <person name="Amaro C."/>
        </authorList>
    </citation>
    <scope>NUCLEOTIDE SEQUENCE</scope>
</reference>
<dbReference type="EMBL" id="GBXM01017831">
    <property type="protein sequence ID" value="JAH90746.1"/>
    <property type="molecule type" value="Transcribed_RNA"/>
</dbReference>
<protein>
    <submittedName>
        <fullName evidence="1">Uncharacterized protein</fullName>
    </submittedName>
</protein>
<sequence length="64" mass="7712">MGFQLDVIGYQWEFMGHYENPVYTHGAIMRHHRVPITTHEICHEYNFCNTNLQRIQLYDCVLNI</sequence>
<organism evidence="1">
    <name type="scientific">Anguilla anguilla</name>
    <name type="common">European freshwater eel</name>
    <name type="synonym">Muraena anguilla</name>
    <dbReference type="NCBI Taxonomy" id="7936"/>
    <lineage>
        <taxon>Eukaryota</taxon>
        <taxon>Metazoa</taxon>
        <taxon>Chordata</taxon>
        <taxon>Craniata</taxon>
        <taxon>Vertebrata</taxon>
        <taxon>Euteleostomi</taxon>
        <taxon>Actinopterygii</taxon>
        <taxon>Neopterygii</taxon>
        <taxon>Teleostei</taxon>
        <taxon>Anguilliformes</taxon>
        <taxon>Anguillidae</taxon>
        <taxon>Anguilla</taxon>
    </lineage>
</organism>
<proteinExistence type="predicted"/>
<accession>A0A0E9WKE9</accession>